<evidence type="ECO:0000313" key="2">
    <source>
        <dbReference type="EMBL" id="OEJ88567.1"/>
    </source>
</evidence>
<protein>
    <submittedName>
        <fullName evidence="2">Uncharacterized protein</fullName>
    </submittedName>
</protein>
<evidence type="ECO:0000256" key="1">
    <source>
        <dbReference type="SAM" id="MobiDB-lite"/>
    </source>
</evidence>
<feature type="region of interest" description="Disordered" evidence="1">
    <location>
        <begin position="1"/>
        <end position="56"/>
    </location>
</feature>
<dbReference type="InParanoid" id="A0A1E5RNW6"/>
<feature type="region of interest" description="Disordered" evidence="1">
    <location>
        <begin position="173"/>
        <end position="195"/>
    </location>
</feature>
<proteinExistence type="predicted"/>
<dbReference type="Proteomes" id="UP000095728">
    <property type="component" value="Unassembled WGS sequence"/>
</dbReference>
<dbReference type="OrthoDB" id="4036151at2759"/>
<organism evidence="2 3">
    <name type="scientific">Hanseniaspora osmophila</name>
    <dbReference type="NCBI Taxonomy" id="56408"/>
    <lineage>
        <taxon>Eukaryota</taxon>
        <taxon>Fungi</taxon>
        <taxon>Dikarya</taxon>
        <taxon>Ascomycota</taxon>
        <taxon>Saccharomycotina</taxon>
        <taxon>Saccharomycetes</taxon>
        <taxon>Saccharomycodales</taxon>
        <taxon>Saccharomycodaceae</taxon>
        <taxon>Hanseniaspora</taxon>
    </lineage>
</organism>
<keyword evidence="3" id="KW-1185">Reference proteome</keyword>
<dbReference type="AlphaFoldDB" id="A0A1E5RNW6"/>
<sequence>MSNRKDGLHDERMKTRTGSDQSSSSGPTGSVITTSGNSETAEKDTDIGTKNSTETSTATFIKEGISNVEIQNKLTKIEDDYATRTRIANKRRATKSLQVQLRKNAIKKQRLKEREIKKNNKFNRTSKAEKAYFEQIHQQQWQGEALEESEVREFEKLQQHAVREFEQLQQHAVRETKTSEQLQQSEVREPRLDESTKIGFIQTTTTGQVKNKNKKKKKIIKI</sequence>
<accession>A0A1E5RNW6</accession>
<evidence type="ECO:0000313" key="3">
    <source>
        <dbReference type="Proteomes" id="UP000095728"/>
    </source>
</evidence>
<reference evidence="3" key="1">
    <citation type="journal article" date="2016" name="Genome Announc.">
        <title>Genome sequences of three species of Hanseniaspora isolated from spontaneous wine fermentations.</title>
        <authorList>
            <person name="Sternes P.R."/>
            <person name="Lee D."/>
            <person name="Kutyna D.R."/>
            <person name="Borneman A.R."/>
        </authorList>
    </citation>
    <scope>NUCLEOTIDE SEQUENCE [LARGE SCALE GENOMIC DNA]</scope>
    <source>
        <strain evidence="3">AWRI3579</strain>
    </source>
</reference>
<comment type="caution">
    <text evidence="2">The sequence shown here is derived from an EMBL/GenBank/DDBJ whole genome shotgun (WGS) entry which is preliminary data.</text>
</comment>
<feature type="compositionally biased region" description="Basic and acidic residues" evidence="1">
    <location>
        <begin position="186"/>
        <end position="195"/>
    </location>
</feature>
<name>A0A1E5RNW6_9ASCO</name>
<dbReference type="EMBL" id="LPNM01000005">
    <property type="protein sequence ID" value="OEJ88567.1"/>
    <property type="molecule type" value="Genomic_DNA"/>
</dbReference>
<gene>
    <name evidence="2" type="ORF">AWRI3579_g742</name>
</gene>
<feature type="compositionally biased region" description="Basic and acidic residues" evidence="1">
    <location>
        <begin position="1"/>
        <end position="14"/>
    </location>
</feature>
<feature type="compositionally biased region" description="Low complexity" evidence="1">
    <location>
        <begin position="16"/>
        <end position="36"/>
    </location>
</feature>